<reference evidence="3 4" key="1">
    <citation type="submission" date="2022-09" db="EMBL/GenBank/DDBJ databases">
        <title>Enrichment on poylsaccharides allowed isolation of novel metabolic and taxonomic groups of Haloarchaea.</title>
        <authorList>
            <person name="Sorokin D.Y."/>
            <person name="Elcheninov A.G."/>
            <person name="Khizhniak T.V."/>
            <person name="Kolganova T.V."/>
            <person name="Kublanov I.V."/>
        </authorList>
    </citation>
    <scope>NUCLEOTIDE SEQUENCE [LARGE SCALE GENOMIC DNA]</scope>
    <source>
        <strain evidence="3 4">AArc-curdl1</strain>
    </source>
</reference>
<evidence type="ECO:0000313" key="3">
    <source>
        <dbReference type="EMBL" id="MCU4751879.1"/>
    </source>
</evidence>
<protein>
    <recommendedName>
        <fullName evidence="2">UPF0146 protein OB919_07770</fullName>
    </recommendedName>
</protein>
<accession>A0AAP2Z9H4</accession>
<evidence type="ECO:0000313" key="4">
    <source>
        <dbReference type="Proteomes" id="UP001321047"/>
    </source>
</evidence>
<comment type="similarity">
    <text evidence="1 2">Belongs to the UPF0146 family.</text>
</comment>
<dbReference type="EMBL" id="JAOPJZ010000004">
    <property type="protein sequence ID" value="MCU4751879.1"/>
    <property type="molecule type" value="Genomic_DNA"/>
</dbReference>
<name>A0AAP2Z9H4_9EURY</name>
<dbReference type="RefSeq" id="WP_342808101.1">
    <property type="nucleotide sequence ID" value="NZ_JAOPJZ010000004.1"/>
</dbReference>
<proteinExistence type="inferred from homology"/>
<comment type="caution">
    <text evidence="3">The sequence shown here is derived from an EMBL/GenBank/DDBJ whole genome shotgun (WGS) entry which is preliminary data.</text>
</comment>
<sequence length="137" mass="14924">MAHSRRNTAALVDALSSVNRLVEIGIGRRTDVAKGLAERGCQVVATDIIPRDVPDAVTFIEDDVLEPTLEVYADADTLYALNLPPELHRPAWELARAVDAEFRFTTLGGDSPMVPVRRVSLPRETLFVAEAGVGDSR</sequence>
<dbReference type="Proteomes" id="UP001321047">
    <property type="component" value="Unassembled WGS sequence"/>
</dbReference>
<dbReference type="AlphaFoldDB" id="A0AAP2Z9H4"/>
<evidence type="ECO:0000256" key="1">
    <source>
        <dbReference type="ARBA" id="ARBA00006969"/>
    </source>
</evidence>
<dbReference type="Gene3D" id="3.40.50.150">
    <property type="entry name" value="Vaccinia Virus protein VP39"/>
    <property type="match status" value="1"/>
</dbReference>
<dbReference type="SUPFAM" id="SSF53335">
    <property type="entry name" value="S-adenosyl-L-methionine-dependent methyltransferases"/>
    <property type="match status" value="1"/>
</dbReference>
<dbReference type="InterPro" id="IPR029063">
    <property type="entry name" value="SAM-dependent_MTases_sf"/>
</dbReference>
<organism evidence="3 4">
    <name type="scientific">Natronosalvus hydrolyticus</name>
    <dbReference type="NCBI Taxonomy" id="2979988"/>
    <lineage>
        <taxon>Archaea</taxon>
        <taxon>Methanobacteriati</taxon>
        <taxon>Methanobacteriota</taxon>
        <taxon>Stenosarchaea group</taxon>
        <taxon>Halobacteria</taxon>
        <taxon>Halobacteriales</taxon>
        <taxon>Natrialbaceae</taxon>
        <taxon>Natronosalvus</taxon>
    </lineage>
</organism>
<gene>
    <name evidence="3" type="ORF">OB919_07770</name>
</gene>
<dbReference type="HAMAP" id="MF_00341">
    <property type="entry name" value="UPF0146"/>
    <property type="match status" value="1"/>
</dbReference>
<dbReference type="PIRSF" id="PIRSF016725">
    <property type="entry name" value="UCP016725"/>
    <property type="match status" value="1"/>
</dbReference>
<keyword evidence="4" id="KW-1185">Reference proteome</keyword>
<dbReference type="Pfam" id="PF03686">
    <property type="entry name" value="UPF0146"/>
    <property type="match status" value="1"/>
</dbReference>
<dbReference type="InterPro" id="IPR005353">
    <property type="entry name" value="UPF0146"/>
</dbReference>
<evidence type="ECO:0000256" key="2">
    <source>
        <dbReference type="HAMAP-Rule" id="MF_00341"/>
    </source>
</evidence>